<gene>
    <name evidence="1" type="ORF">CIPAW_16G028200</name>
</gene>
<comment type="caution">
    <text evidence="1">The sequence shown here is derived from an EMBL/GenBank/DDBJ whole genome shotgun (WGS) entry which is preliminary data.</text>
</comment>
<keyword evidence="2" id="KW-1185">Reference proteome</keyword>
<proteinExistence type="predicted"/>
<dbReference type="Proteomes" id="UP000811609">
    <property type="component" value="Chromosome 16"/>
</dbReference>
<reference evidence="1" key="1">
    <citation type="submission" date="2020-12" db="EMBL/GenBank/DDBJ databases">
        <title>WGS assembly of Carya illinoinensis cv. Pawnee.</title>
        <authorList>
            <person name="Platts A."/>
            <person name="Shu S."/>
            <person name="Wright S."/>
            <person name="Barry K."/>
            <person name="Edger P."/>
            <person name="Pires J.C."/>
            <person name="Schmutz J."/>
        </authorList>
    </citation>
    <scope>NUCLEOTIDE SEQUENCE</scope>
    <source>
        <tissue evidence="1">Leaf</tissue>
    </source>
</reference>
<accession>A0A8T1N1N2</accession>
<organism evidence="1 2">
    <name type="scientific">Carya illinoinensis</name>
    <name type="common">Pecan</name>
    <dbReference type="NCBI Taxonomy" id="32201"/>
    <lineage>
        <taxon>Eukaryota</taxon>
        <taxon>Viridiplantae</taxon>
        <taxon>Streptophyta</taxon>
        <taxon>Embryophyta</taxon>
        <taxon>Tracheophyta</taxon>
        <taxon>Spermatophyta</taxon>
        <taxon>Magnoliopsida</taxon>
        <taxon>eudicotyledons</taxon>
        <taxon>Gunneridae</taxon>
        <taxon>Pentapetalae</taxon>
        <taxon>rosids</taxon>
        <taxon>fabids</taxon>
        <taxon>Fagales</taxon>
        <taxon>Juglandaceae</taxon>
        <taxon>Carya</taxon>
    </lineage>
</organism>
<dbReference type="EMBL" id="CM031824">
    <property type="protein sequence ID" value="KAG6624456.1"/>
    <property type="molecule type" value="Genomic_DNA"/>
</dbReference>
<evidence type="ECO:0000313" key="2">
    <source>
        <dbReference type="Proteomes" id="UP000811609"/>
    </source>
</evidence>
<evidence type="ECO:0000313" key="1">
    <source>
        <dbReference type="EMBL" id="KAG6624456.1"/>
    </source>
</evidence>
<protein>
    <submittedName>
        <fullName evidence="1">Uncharacterized protein</fullName>
    </submittedName>
</protein>
<name>A0A8T1N1N2_CARIL</name>
<dbReference type="AlphaFoldDB" id="A0A8T1N1N2"/>
<sequence>MQHSRCATNCSEWDPIKILFISSTDILMKLEASNPQILINSHNKTKATLNIENLGLGKIHSLCYCRHMLGGVGWKKDGTLLCRTSAAFIPCPSNFKKNLNDDFRETRCWVIHMTVGNTLNVQQKDSFIKVWQTATLSRFFSVIVS</sequence>